<evidence type="ECO:0000256" key="7">
    <source>
        <dbReference type="ARBA" id="ARBA00023242"/>
    </source>
</evidence>
<dbReference type="InterPro" id="IPR051615">
    <property type="entry name" value="Transcr_Regulatory_Elem"/>
</dbReference>
<evidence type="ECO:0000256" key="3">
    <source>
        <dbReference type="ARBA" id="ARBA00022833"/>
    </source>
</evidence>
<dbReference type="SMART" id="SM00066">
    <property type="entry name" value="GAL4"/>
    <property type="match status" value="1"/>
</dbReference>
<dbReference type="CDD" id="cd12148">
    <property type="entry name" value="fungal_TF_MHR"/>
    <property type="match status" value="1"/>
</dbReference>
<evidence type="ECO:0000259" key="9">
    <source>
        <dbReference type="PROSITE" id="PS50048"/>
    </source>
</evidence>
<keyword evidence="7" id="KW-0539">Nucleus</keyword>
<keyword evidence="4" id="KW-0805">Transcription regulation</keyword>
<dbReference type="SMART" id="SM00906">
    <property type="entry name" value="Fungal_trans"/>
    <property type="match status" value="1"/>
</dbReference>
<accession>A0A0D2BTX1</accession>
<evidence type="ECO:0000256" key="2">
    <source>
        <dbReference type="ARBA" id="ARBA00022723"/>
    </source>
</evidence>
<evidence type="ECO:0000256" key="4">
    <source>
        <dbReference type="ARBA" id="ARBA00023015"/>
    </source>
</evidence>
<proteinExistence type="predicted"/>
<dbReference type="OrthoDB" id="2162761at2759"/>
<dbReference type="PANTHER" id="PTHR31313">
    <property type="entry name" value="TY1 ENHANCER ACTIVATOR"/>
    <property type="match status" value="1"/>
</dbReference>
<dbReference type="GO" id="GO:0005634">
    <property type="term" value="C:nucleus"/>
    <property type="evidence" value="ECO:0007669"/>
    <property type="project" value="UniProtKB-SubCell"/>
</dbReference>
<keyword evidence="3" id="KW-0862">Zinc</keyword>
<keyword evidence="6" id="KW-0804">Transcription</keyword>
<dbReference type="AlphaFoldDB" id="A0A0D2BTX1"/>
<dbReference type="PROSITE" id="PS50048">
    <property type="entry name" value="ZN2_CY6_FUNGAL_2"/>
    <property type="match status" value="1"/>
</dbReference>
<keyword evidence="2" id="KW-0479">Metal-binding</keyword>
<reference evidence="10 11" key="1">
    <citation type="submission" date="2015-01" db="EMBL/GenBank/DDBJ databases">
        <title>The Genome Sequence of Exophiala oligosperma CBS72588.</title>
        <authorList>
            <consortium name="The Broad Institute Genomics Platform"/>
            <person name="Cuomo C."/>
            <person name="de Hoog S."/>
            <person name="Gorbushina A."/>
            <person name="Stielow B."/>
            <person name="Teixiera M."/>
            <person name="Abouelleil A."/>
            <person name="Chapman S.B."/>
            <person name="Priest M."/>
            <person name="Young S.K."/>
            <person name="Wortman J."/>
            <person name="Nusbaum C."/>
            <person name="Birren B."/>
        </authorList>
    </citation>
    <scope>NUCLEOTIDE SEQUENCE [LARGE SCALE GENOMIC DNA]</scope>
    <source>
        <strain evidence="10 11">CBS 72588</strain>
    </source>
</reference>
<comment type="subcellular location">
    <subcellularLocation>
        <location evidence="1">Nucleus</location>
    </subcellularLocation>
</comment>
<dbReference type="PROSITE" id="PS00463">
    <property type="entry name" value="ZN2_CY6_FUNGAL_1"/>
    <property type="match status" value="1"/>
</dbReference>
<keyword evidence="11" id="KW-1185">Reference proteome</keyword>
<sequence length="671" mass="76365">MDPRARVAHACDRCRRMRTKCSGGLRCTKCEMDGVECVYSDRKREKARKELIESKSSVLDLQAKNDRLANLLADLIAESNIDSDARTQAVQFMEDLEHEDMLQNVTSNPGSARLPRDTTGQNTPTMGDKDPEHFPDQPEYNEPSRWRSPSEFNLVGPSRLSHLSRLILTDNESSPHSQRPSAWTQTTNNDNLVQHLIALYFCWEYPVFASLSREHFLLDFHTGNQRFCSPLLVNAILALGARYSDLPEARKYEDNPSSAGDHFYEEAQRLLGYEDVPSLTKVQALGLMSLRQASCGNDMSGWHLSRYAMRTALDLGLHMADSQDRRADRLLYSNPERQVSAATFWGCYTLEQAWSLCVGRQSQVTPEEVAVQKPIKIDEIEHEPWRPYSDQGVDPDPTLHQPSNMRSVYKIFAELAQLVHKTNLCLQSEDTRDITSSVRALYTEYLQFYSSLPDALRLGRNSTPPVLFAHIFYHFAVLLLFRPFYNTGIFDTVPATRLICIEATENILSLLKAYQSLYSLRRTPAFMPYIVMSAELARMADHKTRTTVEGRDREVYRTPSIRYLRELALSHPFAVRAMLICKFFVDGWKIDLAPEDDCEVPFGLAKNEDGMTLSHAVTFFRPDEDLERHHTGHASSSPLSHRPTSRLRFVPFPQQGAHLGNLILDHGGQST</sequence>
<dbReference type="PANTHER" id="PTHR31313:SF4">
    <property type="entry name" value="CONIDIAL DEVELOPMENT PROTEIN FLUFFY"/>
    <property type="match status" value="1"/>
</dbReference>
<dbReference type="Pfam" id="PF04082">
    <property type="entry name" value="Fungal_trans"/>
    <property type="match status" value="1"/>
</dbReference>
<feature type="region of interest" description="Disordered" evidence="8">
    <location>
        <begin position="105"/>
        <end position="150"/>
    </location>
</feature>
<dbReference type="Proteomes" id="UP000053342">
    <property type="component" value="Unassembled WGS sequence"/>
</dbReference>
<dbReference type="InterPro" id="IPR007219">
    <property type="entry name" value="XnlR_reg_dom"/>
</dbReference>
<dbReference type="VEuPathDB" id="FungiDB:PV06_06512"/>
<keyword evidence="5" id="KW-0238">DNA-binding</keyword>
<organism evidence="10 11">
    <name type="scientific">Exophiala oligosperma</name>
    <dbReference type="NCBI Taxonomy" id="215243"/>
    <lineage>
        <taxon>Eukaryota</taxon>
        <taxon>Fungi</taxon>
        <taxon>Dikarya</taxon>
        <taxon>Ascomycota</taxon>
        <taxon>Pezizomycotina</taxon>
        <taxon>Eurotiomycetes</taxon>
        <taxon>Chaetothyriomycetidae</taxon>
        <taxon>Chaetothyriales</taxon>
        <taxon>Herpotrichiellaceae</taxon>
        <taxon>Exophiala</taxon>
    </lineage>
</organism>
<evidence type="ECO:0000313" key="11">
    <source>
        <dbReference type="Proteomes" id="UP000053342"/>
    </source>
</evidence>
<protein>
    <recommendedName>
        <fullName evidence="9">Zn(2)-C6 fungal-type domain-containing protein</fullName>
    </recommendedName>
</protein>
<dbReference type="EMBL" id="KN847337">
    <property type="protein sequence ID" value="KIW40902.1"/>
    <property type="molecule type" value="Genomic_DNA"/>
</dbReference>
<dbReference type="GO" id="GO:0008270">
    <property type="term" value="F:zinc ion binding"/>
    <property type="evidence" value="ECO:0007669"/>
    <property type="project" value="InterPro"/>
</dbReference>
<dbReference type="Gene3D" id="4.10.240.10">
    <property type="entry name" value="Zn(2)-C6 fungal-type DNA-binding domain"/>
    <property type="match status" value="1"/>
</dbReference>
<dbReference type="GO" id="GO:0003677">
    <property type="term" value="F:DNA binding"/>
    <property type="evidence" value="ECO:0007669"/>
    <property type="project" value="UniProtKB-KW"/>
</dbReference>
<feature type="compositionally biased region" description="Basic and acidic residues" evidence="8">
    <location>
        <begin position="127"/>
        <end position="136"/>
    </location>
</feature>
<dbReference type="STRING" id="215243.A0A0D2BTX1"/>
<evidence type="ECO:0000313" key="10">
    <source>
        <dbReference type="EMBL" id="KIW40902.1"/>
    </source>
</evidence>
<evidence type="ECO:0000256" key="6">
    <source>
        <dbReference type="ARBA" id="ARBA00023163"/>
    </source>
</evidence>
<gene>
    <name evidence="10" type="ORF">PV06_06512</name>
</gene>
<dbReference type="CDD" id="cd00067">
    <property type="entry name" value="GAL4"/>
    <property type="match status" value="1"/>
</dbReference>
<dbReference type="Pfam" id="PF00172">
    <property type="entry name" value="Zn_clus"/>
    <property type="match status" value="1"/>
</dbReference>
<dbReference type="GO" id="GO:0000981">
    <property type="term" value="F:DNA-binding transcription factor activity, RNA polymerase II-specific"/>
    <property type="evidence" value="ECO:0007669"/>
    <property type="project" value="InterPro"/>
</dbReference>
<dbReference type="RefSeq" id="XP_016261118.1">
    <property type="nucleotide sequence ID" value="XM_016407638.1"/>
</dbReference>
<dbReference type="GeneID" id="27358586"/>
<dbReference type="InterPro" id="IPR001138">
    <property type="entry name" value="Zn2Cys6_DnaBD"/>
</dbReference>
<feature type="domain" description="Zn(2)-C6 fungal-type" evidence="9">
    <location>
        <begin position="10"/>
        <end position="39"/>
    </location>
</feature>
<evidence type="ECO:0000256" key="1">
    <source>
        <dbReference type="ARBA" id="ARBA00004123"/>
    </source>
</evidence>
<dbReference type="InterPro" id="IPR036864">
    <property type="entry name" value="Zn2-C6_fun-type_DNA-bd_sf"/>
</dbReference>
<dbReference type="GO" id="GO:0006351">
    <property type="term" value="P:DNA-templated transcription"/>
    <property type="evidence" value="ECO:0007669"/>
    <property type="project" value="InterPro"/>
</dbReference>
<evidence type="ECO:0000256" key="8">
    <source>
        <dbReference type="SAM" id="MobiDB-lite"/>
    </source>
</evidence>
<dbReference type="SUPFAM" id="SSF57701">
    <property type="entry name" value="Zn2/Cys6 DNA-binding domain"/>
    <property type="match status" value="1"/>
</dbReference>
<name>A0A0D2BTX1_9EURO</name>
<evidence type="ECO:0000256" key="5">
    <source>
        <dbReference type="ARBA" id="ARBA00023125"/>
    </source>
</evidence>